<sequence length="342" mass="39728">MDGTGRWFNVARRLRDQGVLLNLVQSEAMETFQQWLRTVHLGDQKLEKSPSWRWQDVAEGRQGWIHSSRFWHRVLSANESPDDLTSKWPDRTTNLTWKFRWRTLWEKGTSLRVSLWKSLSRWRLLREKARISQASFRIPHRLLVMIDEALCAKKHEDPFTYIFDSLTTSIWKDRNATLFKIKHQETPLLISLELARAELEGSLNKKASSVRWQRGQKAMEELNRLIAFTKNGQLQLTRQQEWSWEATRETATFLSQEFPSCRDNQHKLMPLTGRRSRSVAALPRELLDRARNSTGESVPDIGNAGNHQILHCTEQPIYGMQQGETLGAGTVGMGRQPERNGA</sequence>
<accession>A0ABD1Z9T7</accession>
<dbReference type="EMBL" id="JBHFFA010000002">
    <property type="protein sequence ID" value="KAL2643669.1"/>
    <property type="molecule type" value="Genomic_DNA"/>
</dbReference>
<organism evidence="1 2">
    <name type="scientific">Riccia fluitans</name>
    <dbReference type="NCBI Taxonomy" id="41844"/>
    <lineage>
        <taxon>Eukaryota</taxon>
        <taxon>Viridiplantae</taxon>
        <taxon>Streptophyta</taxon>
        <taxon>Embryophyta</taxon>
        <taxon>Marchantiophyta</taxon>
        <taxon>Marchantiopsida</taxon>
        <taxon>Marchantiidae</taxon>
        <taxon>Marchantiales</taxon>
        <taxon>Ricciaceae</taxon>
        <taxon>Riccia</taxon>
    </lineage>
</organism>
<proteinExistence type="predicted"/>
<name>A0ABD1Z9T7_9MARC</name>
<protein>
    <submittedName>
        <fullName evidence="1">Uncharacterized protein</fullName>
    </submittedName>
</protein>
<evidence type="ECO:0000313" key="1">
    <source>
        <dbReference type="EMBL" id="KAL2643669.1"/>
    </source>
</evidence>
<evidence type="ECO:0000313" key="2">
    <source>
        <dbReference type="Proteomes" id="UP001605036"/>
    </source>
</evidence>
<gene>
    <name evidence="1" type="ORF">R1flu_011256</name>
</gene>
<dbReference type="AlphaFoldDB" id="A0ABD1Z9T7"/>
<keyword evidence="2" id="KW-1185">Reference proteome</keyword>
<dbReference type="Proteomes" id="UP001605036">
    <property type="component" value="Unassembled WGS sequence"/>
</dbReference>
<comment type="caution">
    <text evidence="1">The sequence shown here is derived from an EMBL/GenBank/DDBJ whole genome shotgun (WGS) entry which is preliminary data.</text>
</comment>
<reference evidence="1 2" key="1">
    <citation type="submission" date="2024-09" db="EMBL/GenBank/DDBJ databases">
        <title>Chromosome-scale assembly of Riccia fluitans.</title>
        <authorList>
            <person name="Paukszto L."/>
            <person name="Sawicki J."/>
            <person name="Karawczyk K."/>
            <person name="Piernik-Szablinska J."/>
            <person name="Szczecinska M."/>
            <person name="Mazdziarz M."/>
        </authorList>
    </citation>
    <scope>NUCLEOTIDE SEQUENCE [LARGE SCALE GENOMIC DNA]</scope>
    <source>
        <strain evidence="1">Rf_01</strain>
        <tissue evidence="1">Aerial parts of the thallus</tissue>
    </source>
</reference>